<dbReference type="GO" id="GO:0005469">
    <property type="term" value="F:succinate:fumarate antiporter activity"/>
    <property type="evidence" value="ECO:0007669"/>
    <property type="project" value="TreeGrafter"/>
</dbReference>
<dbReference type="Gene3D" id="1.50.40.10">
    <property type="entry name" value="Mitochondrial carrier domain"/>
    <property type="match status" value="1"/>
</dbReference>
<proteinExistence type="inferred from homology"/>
<keyword evidence="6" id="KW-1133">Transmembrane helix</keyword>
<accession>A0A9P6KBB0</accession>
<dbReference type="PROSITE" id="PS50920">
    <property type="entry name" value="SOLCAR"/>
    <property type="match status" value="1"/>
</dbReference>
<evidence type="ECO:0000256" key="9">
    <source>
        <dbReference type="PROSITE-ProRule" id="PRU00282"/>
    </source>
</evidence>
<gene>
    <name evidence="11" type="ORF">BGW38_005686</name>
</gene>
<organism evidence="11 12">
    <name type="scientific">Lunasporangiospora selenospora</name>
    <dbReference type="NCBI Taxonomy" id="979761"/>
    <lineage>
        <taxon>Eukaryota</taxon>
        <taxon>Fungi</taxon>
        <taxon>Fungi incertae sedis</taxon>
        <taxon>Mucoromycota</taxon>
        <taxon>Mortierellomycotina</taxon>
        <taxon>Mortierellomycetes</taxon>
        <taxon>Mortierellales</taxon>
        <taxon>Mortierellaceae</taxon>
        <taxon>Lunasporangiospora</taxon>
    </lineage>
</organism>
<keyword evidence="8 9" id="KW-0472">Membrane</keyword>
<dbReference type="InterPro" id="IPR023395">
    <property type="entry name" value="MCP_dom_sf"/>
</dbReference>
<dbReference type="PANTHER" id="PTHR45788:SF2">
    <property type="entry name" value="SUCCINATE_FUMARATE MITOCHONDRIAL TRANSPORTER"/>
    <property type="match status" value="1"/>
</dbReference>
<evidence type="ECO:0000313" key="11">
    <source>
        <dbReference type="EMBL" id="KAF9578485.1"/>
    </source>
</evidence>
<dbReference type="EMBL" id="JAABOA010003604">
    <property type="protein sequence ID" value="KAF9578485.1"/>
    <property type="molecule type" value="Genomic_DNA"/>
</dbReference>
<comment type="caution">
    <text evidence="11">The sequence shown here is derived from an EMBL/GenBank/DDBJ whole genome shotgun (WGS) entry which is preliminary data.</text>
</comment>
<sequence length="93" mass="10254">MEAVICHPLDTIKVRMQLAKNVSKGSSASANLSFVGVGLKIIRKESPLALYKGLGAVTAGIVPKMAIRFTTFQFYKDLMIDKDGTPWKLNNLW</sequence>
<comment type="subcellular location">
    <subcellularLocation>
        <location evidence="1">Mitochondrion membrane</location>
        <topology evidence="1">Multi-pass membrane protein</topology>
    </subcellularLocation>
</comment>
<evidence type="ECO:0000256" key="8">
    <source>
        <dbReference type="ARBA" id="ARBA00023136"/>
    </source>
</evidence>
<dbReference type="InterPro" id="IPR049563">
    <property type="entry name" value="TXTP-like"/>
</dbReference>
<dbReference type="SUPFAM" id="SSF103506">
    <property type="entry name" value="Mitochondrial carrier"/>
    <property type="match status" value="1"/>
</dbReference>
<evidence type="ECO:0000256" key="6">
    <source>
        <dbReference type="ARBA" id="ARBA00022989"/>
    </source>
</evidence>
<dbReference type="Pfam" id="PF00153">
    <property type="entry name" value="Mito_carr"/>
    <property type="match status" value="1"/>
</dbReference>
<evidence type="ECO:0000256" key="2">
    <source>
        <dbReference type="ARBA" id="ARBA00006375"/>
    </source>
</evidence>
<keyword evidence="7" id="KW-0496">Mitochondrion</keyword>
<evidence type="ECO:0000256" key="10">
    <source>
        <dbReference type="RuleBase" id="RU000488"/>
    </source>
</evidence>
<keyword evidence="12" id="KW-1185">Reference proteome</keyword>
<dbReference type="GO" id="GO:0031966">
    <property type="term" value="C:mitochondrial membrane"/>
    <property type="evidence" value="ECO:0007669"/>
    <property type="project" value="UniProtKB-SubCell"/>
</dbReference>
<keyword evidence="4 9" id="KW-0812">Transmembrane</keyword>
<dbReference type="OrthoDB" id="204711at2759"/>
<dbReference type="PANTHER" id="PTHR45788">
    <property type="entry name" value="SUCCINATE/FUMARATE MITOCHONDRIAL TRANSPORTER-RELATED"/>
    <property type="match status" value="1"/>
</dbReference>
<evidence type="ECO:0000256" key="7">
    <source>
        <dbReference type="ARBA" id="ARBA00023128"/>
    </source>
</evidence>
<feature type="repeat" description="Solcar" evidence="9">
    <location>
        <begin position="1"/>
        <end position="78"/>
    </location>
</feature>
<evidence type="ECO:0000256" key="3">
    <source>
        <dbReference type="ARBA" id="ARBA00022448"/>
    </source>
</evidence>
<reference evidence="11" key="1">
    <citation type="journal article" date="2020" name="Fungal Divers.">
        <title>Resolving the Mortierellaceae phylogeny through synthesis of multi-gene phylogenetics and phylogenomics.</title>
        <authorList>
            <person name="Vandepol N."/>
            <person name="Liber J."/>
            <person name="Desiro A."/>
            <person name="Na H."/>
            <person name="Kennedy M."/>
            <person name="Barry K."/>
            <person name="Grigoriev I.V."/>
            <person name="Miller A.N."/>
            <person name="O'Donnell K."/>
            <person name="Stajich J.E."/>
            <person name="Bonito G."/>
        </authorList>
    </citation>
    <scope>NUCLEOTIDE SEQUENCE</scope>
    <source>
        <strain evidence="11">KOD1015</strain>
    </source>
</reference>
<evidence type="ECO:0008006" key="13">
    <source>
        <dbReference type="Google" id="ProtNLM"/>
    </source>
</evidence>
<dbReference type="Proteomes" id="UP000780801">
    <property type="component" value="Unassembled WGS sequence"/>
</dbReference>
<comment type="similarity">
    <text evidence="2 10">Belongs to the mitochondrial carrier (TC 2.A.29) family.</text>
</comment>
<dbReference type="AlphaFoldDB" id="A0A9P6KBB0"/>
<keyword evidence="5" id="KW-0677">Repeat</keyword>
<name>A0A9P6KBB0_9FUNG</name>
<evidence type="ECO:0000256" key="5">
    <source>
        <dbReference type="ARBA" id="ARBA00022737"/>
    </source>
</evidence>
<protein>
    <recommendedName>
        <fullName evidence="13">Mitochondrial carrier protein</fullName>
    </recommendedName>
</protein>
<feature type="non-terminal residue" evidence="11">
    <location>
        <position position="1"/>
    </location>
</feature>
<evidence type="ECO:0000313" key="12">
    <source>
        <dbReference type="Proteomes" id="UP000780801"/>
    </source>
</evidence>
<dbReference type="InterPro" id="IPR018108">
    <property type="entry name" value="MCP_transmembrane"/>
</dbReference>
<keyword evidence="3 10" id="KW-0813">Transport</keyword>
<evidence type="ECO:0000256" key="1">
    <source>
        <dbReference type="ARBA" id="ARBA00004225"/>
    </source>
</evidence>
<evidence type="ECO:0000256" key="4">
    <source>
        <dbReference type="ARBA" id="ARBA00022692"/>
    </source>
</evidence>